<dbReference type="Proteomes" id="UP000694864">
    <property type="component" value="Chromosome 11"/>
</dbReference>
<feature type="transmembrane region" description="Helical" evidence="6">
    <location>
        <begin position="229"/>
        <end position="250"/>
    </location>
</feature>
<gene>
    <name evidence="9" type="primary">LOC104724370</name>
</gene>
<dbReference type="Pfam" id="PF00892">
    <property type="entry name" value="EamA"/>
    <property type="match status" value="1"/>
</dbReference>
<evidence type="ECO:0000256" key="2">
    <source>
        <dbReference type="ARBA" id="ARBA00007635"/>
    </source>
</evidence>
<evidence type="ECO:0000256" key="4">
    <source>
        <dbReference type="ARBA" id="ARBA00022989"/>
    </source>
</evidence>
<evidence type="ECO:0000256" key="6">
    <source>
        <dbReference type="RuleBase" id="RU363077"/>
    </source>
</evidence>
<name>A0ABM1QNI1_CAMSA</name>
<dbReference type="PANTHER" id="PTHR31218">
    <property type="entry name" value="WAT1-RELATED PROTEIN"/>
    <property type="match status" value="1"/>
</dbReference>
<feature type="transmembrane region" description="Helical" evidence="6">
    <location>
        <begin position="165"/>
        <end position="185"/>
    </location>
</feature>
<comment type="subcellular location">
    <subcellularLocation>
        <location evidence="1 6">Membrane</location>
        <topology evidence="1 6">Multi-pass membrane protein</topology>
    </subcellularLocation>
</comment>
<feature type="transmembrane region" description="Helical" evidence="6">
    <location>
        <begin position="197"/>
        <end position="217"/>
    </location>
</feature>
<feature type="transmembrane region" description="Helical" evidence="6">
    <location>
        <begin position="262"/>
        <end position="282"/>
    </location>
</feature>
<evidence type="ECO:0000256" key="5">
    <source>
        <dbReference type="ARBA" id="ARBA00023136"/>
    </source>
</evidence>
<reference evidence="9" key="2">
    <citation type="submission" date="2025-08" db="UniProtKB">
        <authorList>
            <consortium name="RefSeq"/>
        </authorList>
    </citation>
    <scope>IDENTIFICATION</scope>
    <source>
        <tissue evidence="9">Leaf</tissue>
    </source>
</reference>
<feature type="transmembrane region" description="Helical" evidence="6">
    <location>
        <begin position="294"/>
        <end position="313"/>
    </location>
</feature>
<dbReference type="InterPro" id="IPR030184">
    <property type="entry name" value="WAT1-related"/>
</dbReference>
<keyword evidence="5 6" id="KW-0472">Membrane</keyword>
<evidence type="ECO:0000259" key="7">
    <source>
        <dbReference type="Pfam" id="PF00892"/>
    </source>
</evidence>
<evidence type="ECO:0000256" key="1">
    <source>
        <dbReference type="ARBA" id="ARBA00004141"/>
    </source>
</evidence>
<keyword evidence="8" id="KW-1185">Reference proteome</keyword>
<dbReference type="InterPro" id="IPR037185">
    <property type="entry name" value="EmrE-like"/>
</dbReference>
<dbReference type="SUPFAM" id="SSF103481">
    <property type="entry name" value="Multidrug resistance efflux transporter EmrE"/>
    <property type="match status" value="2"/>
</dbReference>
<proteinExistence type="inferred from homology"/>
<accession>A0ABM1QNI1</accession>
<feature type="transmembrane region" description="Helical" evidence="6">
    <location>
        <begin position="12"/>
        <end position="31"/>
    </location>
</feature>
<comment type="similarity">
    <text evidence="2 6">Belongs to the drug/metabolite transporter (DMT) superfamily. Plant drug/metabolite exporter (P-DME) (TC 2.A.7.4) family.</text>
</comment>
<evidence type="ECO:0000313" key="8">
    <source>
        <dbReference type="Proteomes" id="UP000694864"/>
    </source>
</evidence>
<dbReference type="RefSeq" id="XP_019088319.1">
    <property type="nucleotide sequence ID" value="XM_019232774.1"/>
</dbReference>
<dbReference type="InterPro" id="IPR000620">
    <property type="entry name" value="EamA_dom"/>
</dbReference>
<keyword evidence="4 6" id="KW-1133">Transmembrane helix</keyword>
<organism evidence="8 9">
    <name type="scientific">Camelina sativa</name>
    <name type="common">False flax</name>
    <name type="synonym">Myagrum sativum</name>
    <dbReference type="NCBI Taxonomy" id="90675"/>
    <lineage>
        <taxon>Eukaryota</taxon>
        <taxon>Viridiplantae</taxon>
        <taxon>Streptophyta</taxon>
        <taxon>Embryophyta</taxon>
        <taxon>Tracheophyta</taxon>
        <taxon>Spermatophyta</taxon>
        <taxon>Magnoliopsida</taxon>
        <taxon>eudicotyledons</taxon>
        <taxon>Gunneridae</taxon>
        <taxon>Pentapetalae</taxon>
        <taxon>rosids</taxon>
        <taxon>malvids</taxon>
        <taxon>Brassicales</taxon>
        <taxon>Brassicaceae</taxon>
        <taxon>Camelineae</taxon>
        <taxon>Camelina</taxon>
    </lineage>
</organism>
<reference evidence="8" key="1">
    <citation type="journal article" date="2014" name="Nat. Commun.">
        <title>The emerging biofuel crop Camelina sativa retains a highly undifferentiated hexaploid genome structure.</title>
        <authorList>
            <person name="Kagale S."/>
            <person name="Koh C."/>
            <person name="Nixon J."/>
            <person name="Bollina V."/>
            <person name="Clarke W.E."/>
            <person name="Tuteja R."/>
            <person name="Spillane C."/>
            <person name="Robinson S.J."/>
            <person name="Links M.G."/>
            <person name="Clarke C."/>
            <person name="Higgins E.E."/>
            <person name="Huebert T."/>
            <person name="Sharpe A.G."/>
            <person name="Parkin I.A."/>
        </authorList>
    </citation>
    <scope>NUCLEOTIDE SEQUENCE [LARGE SCALE GENOMIC DNA]</scope>
    <source>
        <strain evidence="8">cv. DH55</strain>
    </source>
</reference>
<evidence type="ECO:0000256" key="3">
    <source>
        <dbReference type="ARBA" id="ARBA00022692"/>
    </source>
</evidence>
<feature type="transmembrane region" description="Helical" evidence="6">
    <location>
        <begin position="319"/>
        <end position="338"/>
    </location>
</feature>
<feature type="transmembrane region" description="Helical" evidence="6">
    <location>
        <begin position="43"/>
        <end position="68"/>
    </location>
</feature>
<dbReference type="GeneID" id="104724370"/>
<protein>
    <recommendedName>
        <fullName evidence="6">WAT1-related protein</fullName>
    </recommendedName>
</protein>
<sequence length="386" mass="42250">MPPGRLCNGDGWILTAMVASEISNVGVNLLVKAATSKGLSPFVVLVYSYTFGYLLLLPLTFFSLRFLFTFSRLCFKFLISICSYIYNKTPLQNKISPSVDVFDPMQHGDSWSNCNRSAFQIAGYNGIKYSSPTLSSAMSNVNPAFTFILAVIFRMENISLREKSSVAKVLGTLMSIIGALVVTLYHGPKLMSSHSDWAIGGGLLALQYILISVSYLVMAHTMSRYPSAVVVTLVHNVCIVVVCAFVSLFAEKDNPKAWIVRFDTNLISVVAMGTLNSGNYVIHTWAVSHKGPVYLSMFKPLSILIAAASTFIFLGESVYLGSVIGGIFISMGFYMVLWGKAKEDKVDILGTMESSSPSHKLKEDKVDILRTMESSSSSHKAPLLVN</sequence>
<evidence type="ECO:0000313" key="9">
    <source>
        <dbReference type="RefSeq" id="XP_019088319.1"/>
    </source>
</evidence>
<feature type="domain" description="EamA" evidence="7">
    <location>
        <begin position="203"/>
        <end position="337"/>
    </location>
</feature>
<keyword evidence="3 6" id="KW-0812">Transmembrane</keyword>